<evidence type="ECO:0000313" key="2">
    <source>
        <dbReference type="EMBL" id="MBC3910206.1"/>
    </source>
</evidence>
<organism evidence="2 3">
    <name type="scientific">Undibacterium umbellatum</name>
    <dbReference type="NCBI Taxonomy" id="2762300"/>
    <lineage>
        <taxon>Bacteria</taxon>
        <taxon>Pseudomonadati</taxon>
        <taxon>Pseudomonadota</taxon>
        <taxon>Betaproteobacteria</taxon>
        <taxon>Burkholderiales</taxon>
        <taxon>Oxalobacteraceae</taxon>
        <taxon>Undibacterium</taxon>
    </lineage>
</organism>
<evidence type="ECO:0000313" key="3">
    <source>
        <dbReference type="Proteomes" id="UP000646911"/>
    </source>
</evidence>
<dbReference type="Proteomes" id="UP000646911">
    <property type="component" value="Unassembled WGS sequence"/>
</dbReference>
<name>A0ABR6ZEP3_9BURK</name>
<proteinExistence type="predicted"/>
<accession>A0ABR6ZEP3</accession>
<feature type="domain" description="MoxR-vWA-beta-propeller ternary system" evidence="1">
    <location>
        <begin position="4"/>
        <end position="135"/>
    </location>
</feature>
<dbReference type="RefSeq" id="WP_186955718.1">
    <property type="nucleotide sequence ID" value="NZ_JACOFX010000015.1"/>
</dbReference>
<reference evidence="2 3" key="1">
    <citation type="submission" date="2020-08" db="EMBL/GenBank/DDBJ databases">
        <title>Novel species isolated from subtropical streams in China.</title>
        <authorList>
            <person name="Lu H."/>
        </authorList>
    </citation>
    <scope>NUCLEOTIDE SEQUENCE [LARGE SCALE GENOMIC DNA]</scope>
    <source>
        <strain evidence="2 3">NL8W</strain>
    </source>
</reference>
<gene>
    <name evidence="2" type="ORF">H8L47_21820</name>
</gene>
<comment type="caution">
    <text evidence="2">The sequence shown here is derived from an EMBL/GenBank/DDBJ whole genome shotgun (WGS) entry which is preliminary data.</text>
</comment>
<dbReference type="InterPro" id="IPR045548">
    <property type="entry name" value="bpX5"/>
</dbReference>
<dbReference type="Pfam" id="PF19921">
    <property type="entry name" value="bpX5"/>
    <property type="match status" value="1"/>
</dbReference>
<keyword evidence="3" id="KW-1185">Reference proteome</keyword>
<protein>
    <recommendedName>
        <fullName evidence="1">MoxR-vWA-beta-propeller ternary system domain-containing protein</fullName>
    </recommendedName>
</protein>
<dbReference type="EMBL" id="JACOFX010000015">
    <property type="protein sequence ID" value="MBC3910206.1"/>
    <property type="molecule type" value="Genomic_DNA"/>
</dbReference>
<evidence type="ECO:0000259" key="1">
    <source>
        <dbReference type="Pfam" id="PF19921"/>
    </source>
</evidence>
<sequence length="138" mass="14922">MAVLEWVANEQAPAPAGLIALAGVARQLLHKLQTLAANELSRLSVVASRDMLVVLGPPDILPWLDGVQYCAPHPQARDLWLPTHTGPSLSADLVQAALARRLGAHPILLLNQPEQIIPLADAVYLSADLLLWLLQELE</sequence>